<evidence type="ECO:0000256" key="2">
    <source>
        <dbReference type="ARBA" id="ARBA00022475"/>
    </source>
</evidence>
<dbReference type="EMBL" id="CP032509">
    <property type="protein sequence ID" value="AZN72387.1"/>
    <property type="molecule type" value="Genomic_DNA"/>
</dbReference>
<keyword evidence="5 7" id="KW-0472">Membrane</keyword>
<evidence type="ECO:0000256" key="5">
    <source>
        <dbReference type="ARBA" id="ARBA00023136"/>
    </source>
</evidence>
<feature type="transmembrane region" description="Helical" evidence="7">
    <location>
        <begin position="434"/>
        <end position="456"/>
    </location>
</feature>
<dbReference type="RefSeq" id="WP_126010710.1">
    <property type="nucleotide sequence ID" value="NZ_CP032509.1"/>
</dbReference>
<evidence type="ECO:0000313" key="10">
    <source>
        <dbReference type="Proteomes" id="UP000268192"/>
    </source>
</evidence>
<feature type="transmembrane region" description="Helical" evidence="7">
    <location>
        <begin position="20"/>
        <end position="42"/>
    </location>
</feature>
<dbReference type="Proteomes" id="UP000268192">
    <property type="component" value="Chromosome"/>
</dbReference>
<feature type="coiled-coil region" evidence="6">
    <location>
        <begin position="209"/>
        <end position="400"/>
    </location>
</feature>
<proteinExistence type="predicted"/>
<sequence length="733" mass="77402">MSGNLSSRGDVDIDLAGLAAALWARKFAIAASVLIVGALTYFTTSSMAPLYRSEARILIEERGSALSRTGEGGQTRDLVLDEQAIASQVEVIRSSDLLREVITELDLGSRAEFDPAGQPSMIGDLLVLLGIGSDPIDASAQQRVLEAVRENLQVYQVQNSRVIAIEFSSQDPELAAAVANGLAGAYLQVQSGAKLDSNADAAAWLEPEIAELRGRVRDAEAKVAAFRADNGLLLVTENNTLVTRQLSDLTTELSQVRAQRADAEARAANVRSALESGQSADAVSSVVDSPQLQRLRERQSEIEGQISDLSITLLDNHPRIRSLRSQLSGIGTQLNEEVRKALANLEANAAVARLREAELAEQLDVLKQSSAQAGTDEVELRALEREARAERDLLETYLARFRETVSRGDANALPADARIISRAGVASEPYFPKVIPAVIVAMLATALIHMIIILLIELFSGRALRERVVVDEMREETTPLEPSRIATTGTATASLAHQPLTASTQAVPVAAPAHPAEPLTQPAPTIAKAGALPVAEDEEDFSVDGVAAALISKRVQVVAGISPEGDAATLGAVLLARAVSDRGHRVLTIDMTGAGLPGATMAGAGLPGITDLLCGSVSIAESIHADYASSADIIPLGTADPETAMRGASRIAMIIEALSDAYDTIIVECGSTEITAVQKMLADRPITVVMSVVDPDAPIIAEEFEALVEAGYDDALIMLVDEDGPQSTRSNAA</sequence>
<dbReference type="SUPFAM" id="SSF52540">
    <property type="entry name" value="P-loop containing nucleoside triphosphate hydrolases"/>
    <property type="match status" value="1"/>
</dbReference>
<keyword evidence="4 7" id="KW-1133">Transmembrane helix</keyword>
<dbReference type="InterPro" id="IPR050445">
    <property type="entry name" value="Bact_polysacc_biosynth/exp"/>
</dbReference>
<keyword evidence="10" id="KW-1185">Reference proteome</keyword>
<feature type="domain" description="Polysaccharide chain length determinant N-terminal" evidence="8">
    <location>
        <begin position="12"/>
        <end position="105"/>
    </location>
</feature>
<name>A0A3Q8XQ49_9HYPH</name>
<dbReference type="PANTHER" id="PTHR32309">
    <property type="entry name" value="TYROSINE-PROTEIN KINASE"/>
    <property type="match status" value="1"/>
</dbReference>
<keyword evidence="6" id="KW-0175">Coiled coil</keyword>
<dbReference type="KEGG" id="abaw:D5400_14895"/>
<dbReference type="Gene3D" id="3.40.50.300">
    <property type="entry name" value="P-loop containing nucleotide triphosphate hydrolases"/>
    <property type="match status" value="1"/>
</dbReference>
<dbReference type="InterPro" id="IPR003856">
    <property type="entry name" value="LPS_length_determ_N"/>
</dbReference>
<dbReference type="PANTHER" id="PTHR32309:SF13">
    <property type="entry name" value="FERRIC ENTEROBACTIN TRANSPORT PROTEIN FEPE"/>
    <property type="match status" value="1"/>
</dbReference>
<keyword evidence="3 7" id="KW-0812">Transmembrane</keyword>
<evidence type="ECO:0000259" key="8">
    <source>
        <dbReference type="Pfam" id="PF02706"/>
    </source>
</evidence>
<comment type="subcellular location">
    <subcellularLocation>
        <location evidence="1">Cell membrane</location>
        <topology evidence="1">Multi-pass membrane protein</topology>
    </subcellularLocation>
</comment>
<protein>
    <submittedName>
        <fullName evidence="9">Chain-length determining protein</fullName>
    </submittedName>
</protein>
<organism evidence="9 10">
    <name type="scientific">Georhizobium profundi</name>
    <dbReference type="NCBI Taxonomy" id="2341112"/>
    <lineage>
        <taxon>Bacteria</taxon>
        <taxon>Pseudomonadati</taxon>
        <taxon>Pseudomonadota</taxon>
        <taxon>Alphaproteobacteria</taxon>
        <taxon>Hyphomicrobiales</taxon>
        <taxon>Rhizobiaceae</taxon>
        <taxon>Georhizobium</taxon>
    </lineage>
</organism>
<keyword evidence="2" id="KW-1003">Cell membrane</keyword>
<accession>A0A3Q8XQ49</accession>
<dbReference type="Pfam" id="PF02706">
    <property type="entry name" value="Wzz"/>
    <property type="match status" value="1"/>
</dbReference>
<evidence type="ECO:0000256" key="6">
    <source>
        <dbReference type="SAM" id="Coils"/>
    </source>
</evidence>
<reference evidence="9 10" key="1">
    <citation type="submission" date="2018-09" db="EMBL/GenBank/DDBJ databases">
        <title>Marinorhizobium profundi gen. nov., sp. nov., isolated from a deep-sea sediment sample from the New Britain Trench and proposal of Marinorhizobiaceae fam. nov. in the order Rhizobiales of the class Alphaproteobacteria.</title>
        <authorList>
            <person name="Cao J."/>
        </authorList>
    </citation>
    <scope>NUCLEOTIDE SEQUENCE [LARGE SCALE GENOMIC DNA]</scope>
    <source>
        <strain evidence="9 10">WS11</strain>
    </source>
</reference>
<dbReference type="InterPro" id="IPR027417">
    <property type="entry name" value="P-loop_NTPase"/>
</dbReference>
<evidence type="ECO:0000256" key="7">
    <source>
        <dbReference type="SAM" id="Phobius"/>
    </source>
</evidence>
<evidence type="ECO:0000256" key="1">
    <source>
        <dbReference type="ARBA" id="ARBA00004651"/>
    </source>
</evidence>
<gene>
    <name evidence="9" type="ORF">D5400_14895</name>
</gene>
<evidence type="ECO:0000256" key="4">
    <source>
        <dbReference type="ARBA" id="ARBA00022989"/>
    </source>
</evidence>
<dbReference type="GO" id="GO:0005886">
    <property type="term" value="C:plasma membrane"/>
    <property type="evidence" value="ECO:0007669"/>
    <property type="project" value="UniProtKB-SubCell"/>
</dbReference>
<evidence type="ECO:0000313" key="9">
    <source>
        <dbReference type="EMBL" id="AZN72387.1"/>
    </source>
</evidence>
<dbReference type="GO" id="GO:0004713">
    <property type="term" value="F:protein tyrosine kinase activity"/>
    <property type="evidence" value="ECO:0007669"/>
    <property type="project" value="TreeGrafter"/>
</dbReference>
<dbReference type="AlphaFoldDB" id="A0A3Q8XQ49"/>
<dbReference type="OrthoDB" id="7786248at2"/>
<evidence type="ECO:0000256" key="3">
    <source>
        <dbReference type="ARBA" id="ARBA00022692"/>
    </source>
</evidence>